<name>A0A7Y8EFJ5_9PSED</name>
<dbReference type="AlphaFoldDB" id="A0A7Y8EFJ5"/>
<dbReference type="InterPro" id="IPR050204">
    <property type="entry name" value="AraC_XylS_family_regulators"/>
</dbReference>
<dbReference type="SUPFAM" id="SSF46689">
    <property type="entry name" value="Homeodomain-like"/>
    <property type="match status" value="2"/>
</dbReference>
<keyword evidence="2" id="KW-0805">Transcription regulation</keyword>
<evidence type="ECO:0000256" key="5">
    <source>
        <dbReference type="ARBA" id="ARBA00037345"/>
    </source>
</evidence>
<dbReference type="PANTHER" id="PTHR46796">
    <property type="entry name" value="HTH-TYPE TRANSCRIPTIONAL ACTIVATOR RHAS-RELATED"/>
    <property type="match status" value="1"/>
</dbReference>
<keyword evidence="4" id="KW-0804">Transcription</keyword>
<dbReference type="RefSeq" id="WP_177077723.1">
    <property type="nucleotide sequence ID" value="NZ_JACARG010000021.1"/>
</dbReference>
<dbReference type="SMART" id="SM00342">
    <property type="entry name" value="HTH_ARAC"/>
    <property type="match status" value="1"/>
</dbReference>
<dbReference type="Pfam" id="PF12852">
    <property type="entry name" value="Cupin_6"/>
    <property type="match status" value="1"/>
</dbReference>
<evidence type="ECO:0000256" key="3">
    <source>
        <dbReference type="ARBA" id="ARBA00023125"/>
    </source>
</evidence>
<evidence type="ECO:0000256" key="4">
    <source>
        <dbReference type="ARBA" id="ARBA00023163"/>
    </source>
</evidence>
<evidence type="ECO:0000313" key="8">
    <source>
        <dbReference type="Proteomes" id="UP000531950"/>
    </source>
</evidence>
<accession>A0A7Y8EFJ5</accession>
<reference evidence="7 8" key="1">
    <citation type="submission" date="2020-04" db="EMBL/GenBank/DDBJ databases">
        <title>Molecular characterization of pseudomonads from Agaricus bisporus reveal novel blotch 2 pathogens in Western Europe.</title>
        <authorList>
            <person name="Taparia T."/>
            <person name="Krijger M."/>
            <person name="Haynes E."/>
            <person name="Elpinstone J.G."/>
            <person name="Noble R."/>
            <person name="Van Der Wolf J."/>
        </authorList>
    </citation>
    <scope>NUCLEOTIDE SEQUENCE [LARGE SCALE GENOMIC DNA]</scope>
    <source>
        <strain evidence="7 8">IPO3782</strain>
    </source>
</reference>
<dbReference type="PANTHER" id="PTHR46796:SF13">
    <property type="entry name" value="HTH-TYPE TRANSCRIPTIONAL ACTIVATOR RHAS"/>
    <property type="match status" value="1"/>
</dbReference>
<dbReference type="Gene3D" id="1.10.10.60">
    <property type="entry name" value="Homeodomain-like"/>
    <property type="match status" value="1"/>
</dbReference>
<evidence type="ECO:0000313" key="7">
    <source>
        <dbReference type="EMBL" id="NWE13738.1"/>
    </source>
</evidence>
<keyword evidence="3" id="KW-0238">DNA-binding</keyword>
<dbReference type="InterPro" id="IPR009057">
    <property type="entry name" value="Homeodomain-like_sf"/>
</dbReference>
<dbReference type="Pfam" id="PF12833">
    <property type="entry name" value="HTH_18"/>
    <property type="match status" value="1"/>
</dbReference>
<comment type="function">
    <text evidence="5">Regulatory protein of the TOL plasmid xyl operons. XylS activates the xylXYZLTEGFJQKIH operon required for the degradation of toluene, m-xylene and p-xylene.</text>
</comment>
<dbReference type="InterPro" id="IPR018060">
    <property type="entry name" value="HTH_AraC"/>
</dbReference>
<dbReference type="PROSITE" id="PS01124">
    <property type="entry name" value="HTH_ARAC_FAMILY_2"/>
    <property type="match status" value="1"/>
</dbReference>
<dbReference type="InterPro" id="IPR018062">
    <property type="entry name" value="HTH_AraC-typ_CS"/>
</dbReference>
<organism evidence="7 8">
    <name type="scientific">Pseudomonas yamanorum</name>
    <dbReference type="NCBI Taxonomy" id="515393"/>
    <lineage>
        <taxon>Bacteria</taxon>
        <taxon>Pseudomonadati</taxon>
        <taxon>Pseudomonadota</taxon>
        <taxon>Gammaproteobacteria</taxon>
        <taxon>Pseudomonadales</taxon>
        <taxon>Pseudomonadaceae</taxon>
        <taxon>Pseudomonas</taxon>
    </lineage>
</organism>
<dbReference type="EMBL" id="JACARG010000021">
    <property type="protein sequence ID" value="NWE13738.1"/>
    <property type="molecule type" value="Genomic_DNA"/>
</dbReference>
<evidence type="ECO:0000256" key="2">
    <source>
        <dbReference type="ARBA" id="ARBA00023015"/>
    </source>
</evidence>
<dbReference type="Proteomes" id="UP000531950">
    <property type="component" value="Unassembled WGS sequence"/>
</dbReference>
<dbReference type="GO" id="GO:0003700">
    <property type="term" value="F:DNA-binding transcription factor activity"/>
    <property type="evidence" value="ECO:0007669"/>
    <property type="project" value="InterPro"/>
</dbReference>
<feature type="domain" description="HTH araC/xylS-type" evidence="6">
    <location>
        <begin position="174"/>
        <end position="271"/>
    </location>
</feature>
<sequence>MDVLSEFFDRIQMKGRLFYAGRVYTTLDINKPEGTALIHIIENGGVSLIRPGHPRLALNGMTVLLCPSTCRYKLEPIEDTGVGIICATFEFGSAMGQLFPLGITDTLVFPFQDCDQLMPVIQTLLAEYRSQQAGHHKSLSILFEYVLIVLVRRAISEGRIEQGSLSAILHPQLGNAITAIHRRPEQDWSVEQLAHIACMSRSKFSARFLQIVGTPPIAYLSAWRMKFARDLMVQGVQLKIVASSVGYSSQAALSRAFVQDTGLPPGEWLKRQGR</sequence>
<evidence type="ECO:0000259" key="6">
    <source>
        <dbReference type="PROSITE" id="PS01124"/>
    </source>
</evidence>
<dbReference type="GO" id="GO:0009893">
    <property type="term" value="P:positive regulation of metabolic process"/>
    <property type="evidence" value="ECO:0007669"/>
    <property type="project" value="UniProtKB-ARBA"/>
</dbReference>
<comment type="subcellular location">
    <subcellularLocation>
        <location evidence="1">Cytoplasm</location>
    </subcellularLocation>
</comment>
<dbReference type="GO" id="GO:0043565">
    <property type="term" value="F:sequence-specific DNA binding"/>
    <property type="evidence" value="ECO:0007669"/>
    <property type="project" value="InterPro"/>
</dbReference>
<dbReference type="GO" id="GO:0005737">
    <property type="term" value="C:cytoplasm"/>
    <property type="evidence" value="ECO:0007669"/>
    <property type="project" value="UniProtKB-SubCell"/>
</dbReference>
<proteinExistence type="predicted"/>
<dbReference type="InterPro" id="IPR032783">
    <property type="entry name" value="AraC_lig"/>
</dbReference>
<comment type="caution">
    <text evidence="7">The sequence shown here is derived from an EMBL/GenBank/DDBJ whole genome shotgun (WGS) entry which is preliminary data.</text>
</comment>
<dbReference type="PROSITE" id="PS00041">
    <property type="entry name" value="HTH_ARAC_FAMILY_1"/>
    <property type="match status" value="1"/>
</dbReference>
<protein>
    <submittedName>
        <fullName evidence="7">Helix-turn-helix transcriptional regulator</fullName>
    </submittedName>
</protein>
<gene>
    <name evidence="7" type="ORF">HX822_12395</name>
</gene>
<evidence type="ECO:0000256" key="1">
    <source>
        <dbReference type="ARBA" id="ARBA00004496"/>
    </source>
</evidence>